<evidence type="ECO:0000256" key="4">
    <source>
        <dbReference type="ARBA" id="ARBA00011233"/>
    </source>
</evidence>
<keyword evidence="6 10" id="KW-0456">Lyase</keyword>
<evidence type="ECO:0000313" key="11">
    <source>
        <dbReference type="Proteomes" id="UP000766698"/>
    </source>
</evidence>
<dbReference type="InterPro" id="IPR031337">
    <property type="entry name" value="KDPG/KHG_AS_1"/>
</dbReference>
<dbReference type="EC" id="4.1.2.14" evidence="5"/>
<dbReference type="EMBL" id="WMLF01000175">
    <property type="protein sequence ID" value="MBB1244610.1"/>
    <property type="molecule type" value="Genomic_DNA"/>
</dbReference>
<proteinExistence type="inferred from homology"/>
<evidence type="ECO:0000313" key="10">
    <source>
        <dbReference type="EMBL" id="MBB1244610.1"/>
    </source>
</evidence>
<comment type="similarity">
    <text evidence="3">Belongs to the KHG/KDPG aldolase family.</text>
</comment>
<dbReference type="GO" id="GO:0008700">
    <property type="term" value="F:(R,S)-4-hydroxy-2-oxoglutarate aldolase activity"/>
    <property type="evidence" value="ECO:0007669"/>
    <property type="project" value="UniProtKB-EC"/>
</dbReference>
<evidence type="ECO:0000256" key="6">
    <source>
        <dbReference type="ARBA" id="ARBA00023239"/>
    </source>
</evidence>
<feature type="compositionally biased region" description="Low complexity" evidence="9">
    <location>
        <begin position="209"/>
        <end position="223"/>
    </location>
</feature>
<comment type="subunit">
    <text evidence="4">Homotrimer.</text>
</comment>
<organism evidence="10 11">
    <name type="scientific">Streptomyces durbertensis</name>
    <dbReference type="NCBI Taxonomy" id="2448886"/>
    <lineage>
        <taxon>Bacteria</taxon>
        <taxon>Bacillati</taxon>
        <taxon>Actinomycetota</taxon>
        <taxon>Actinomycetes</taxon>
        <taxon>Kitasatosporales</taxon>
        <taxon>Streptomycetaceae</taxon>
        <taxon>Streptomyces</taxon>
    </lineage>
</organism>
<dbReference type="RefSeq" id="WP_182855962.1">
    <property type="nucleotide sequence ID" value="NZ_WMLF01000175.1"/>
</dbReference>
<evidence type="ECO:0000256" key="3">
    <source>
        <dbReference type="ARBA" id="ARBA00006906"/>
    </source>
</evidence>
<name>A0ABR6EH04_9ACTN</name>
<accession>A0ABR6EH04</accession>
<evidence type="ECO:0000256" key="7">
    <source>
        <dbReference type="ARBA" id="ARBA00023270"/>
    </source>
</evidence>
<dbReference type="PANTHER" id="PTHR30246">
    <property type="entry name" value="2-KETO-3-DEOXY-6-PHOSPHOGLUCONATE ALDOLASE"/>
    <property type="match status" value="1"/>
</dbReference>
<dbReference type="NCBIfam" id="TIGR01182">
    <property type="entry name" value="eda"/>
    <property type="match status" value="1"/>
</dbReference>
<feature type="region of interest" description="Disordered" evidence="9">
    <location>
        <begin position="202"/>
        <end position="229"/>
    </location>
</feature>
<evidence type="ECO:0000256" key="2">
    <source>
        <dbReference type="ARBA" id="ARBA00004736"/>
    </source>
</evidence>
<dbReference type="Pfam" id="PF01081">
    <property type="entry name" value="Aldolase"/>
    <property type="match status" value="1"/>
</dbReference>
<dbReference type="InterPro" id="IPR000887">
    <property type="entry name" value="Aldlse_KDPG_KHG"/>
</dbReference>
<dbReference type="InterPro" id="IPR013785">
    <property type="entry name" value="Aldolase_TIM"/>
</dbReference>
<dbReference type="InterPro" id="IPR031338">
    <property type="entry name" value="KDPG/KHG_AS_2"/>
</dbReference>
<dbReference type="Proteomes" id="UP000766698">
    <property type="component" value="Unassembled WGS sequence"/>
</dbReference>
<reference evidence="11" key="1">
    <citation type="journal article" date="2020" name="Syst. Appl. Microbiol.">
        <title>Streptomyces alkaliterrae sp. nov., isolated from an alkaline soil, and emended descriptions of Streptomyces alkaliphilus, Streptomyces calidiresistens and Streptomyces durbertensis.</title>
        <authorList>
            <person name="Swiecimska M."/>
            <person name="Golinska P."/>
            <person name="Nouioui I."/>
            <person name="Wypij M."/>
            <person name="Rai M."/>
            <person name="Sangal V."/>
            <person name="Goodfellow M."/>
        </authorList>
    </citation>
    <scope>NUCLEOTIDE SEQUENCE [LARGE SCALE GENOMIC DNA]</scope>
    <source>
        <strain evidence="11">DSM 104538</strain>
    </source>
</reference>
<evidence type="ECO:0000256" key="1">
    <source>
        <dbReference type="ARBA" id="ARBA00000654"/>
    </source>
</evidence>
<protein>
    <recommendedName>
        <fullName evidence="5">2-dehydro-3-deoxy-phosphogluconate aldolase</fullName>
        <ecNumber evidence="5">4.1.2.14</ecNumber>
    </recommendedName>
</protein>
<sequence length="229" mass="22244">MLDSFAPVLPVAVVDDAATAVPLARALLAGGLTAVEVTLRTPAAAEAIAAIAADVPEIAVGAGTVLTAGQVREAVAAGAGFLVTPGSTGRLLDACLESGLPVLPGVATASEALAALERGARELKFFPAEAAGGPAALAALAGPLPQARFCPTGGVTRDNAGRYLALPNVGCVGGAWVAPREAVAARDWGRVTALAAEAAALAGQRSGKTAPPGETATAATSTARGIVSP</sequence>
<keyword evidence="8" id="KW-0119">Carbohydrate metabolism</keyword>
<dbReference type="Gene3D" id="3.20.20.70">
    <property type="entry name" value="Aldolase class I"/>
    <property type="match status" value="1"/>
</dbReference>
<comment type="catalytic activity">
    <reaction evidence="1">
        <text>2-dehydro-3-deoxy-6-phospho-D-gluconate = D-glyceraldehyde 3-phosphate + pyruvate</text>
        <dbReference type="Rhea" id="RHEA:17089"/>
        <dbReference type="ChEBI" id="CHEBI:15361"/>
        <dbReference type="ChEBI" id="CHEBI:57569"/>
        <dbReference type="ChEBI" id="CHEBI:59776"/>
        <dbReference type="EC" id="4.1.2.14"/>
    </reaction>
</comment>
<evidence type="ECO:0000256" key="8">
    <source>
        <dbReference type="ARBA" id="ARBA00023277"/>
    </source>
</evidence>
<keyword evidence="11" id="KW-1185">Reference proteome</keyword>
<comment type="caution">
    <text evidence="10">The sequence shown here is derived from an EMBL/GenBank/DDBJ whole genome shotgun (WGS) entry which is preliminary data.</text>
</comment>
<evidence type="ECO:0000256" key="5">
    <source>
        <dbReference type="ARBA" id="ARBA00013063"/>
    </source>
</evidence>
<evidence type="ECO:0000256" key="9">
    <source>
        <dbReference type="SAM" id="MobiDB-lite"/>
    </source>
</evidence>
<gene>
    <name evidence="10" type="primary">eda</name>
    <name evidence="10" type="ORF">GL263_13695</name>
</gene>
<comment type="pathway">
    <text evidence="2">Carbohydrate acid metabolism; 2-dehydro-3-deoxy-D-gluconate degradation; D-glyceraldehyde 3-phosphate and pyruvate from 2-dehydro-3-deoxy-D-gluconate: step 2/2.</text>
</comment>
<dbReference type="CDD" id="cd00452">
    <property type="entry name" value="KDPG_aldolase"/>
    <property type="match status" value="1"/>
</dbReference>
<dbReference type="PROSITE" id="PS00159">
    <property type="entry name" value="ALDOLASE_KDPG_KHG_1"/>
    <property type="match status" value="1"/>
</dbReference>
<dbReference type="SUPFAM" id="SSF51569">
    <property type="entry name" value="Aldolase"/>
    <property type="match status" value="1"/>
</dbReference>
<dbReference type="NCBIfam" id="NF004325">
    <property type="entry name" value="PRK05718.1"/>
    <property type="match status" value="1"/>
</dbReference>
<keyword evidence="7" id="KW-0704">Schiff base</keyword>
<dbReference type="GO" id="GO:0008675">
    <property type="term" value="F:2-dehydro-3-deoxy-phosphogluconate aldolase activity"/>
    <property type="evidence" value="ECO:0007669"/>
    <property type="project" value="UniProtKB-EC"/>
</dbReference>
<dbReference type="PROSITE" id="PS00160">
    <property type="entry name" value="ALDOLASE_KDPG_KHG_2"/>
    <property type="match status" value="1"/>
</dbReference>
<dbReference type="PANTHER" id="PTHR30246:SF1">
    <property type="entry name" value="2-DEHYDRO-3-DEOXY-6-PHOSPHOGALACTONATE ALDOLASE-RELATED"/>
    <property type="match status" value="1"/>
</dbReference>